<keyword evidence="4" id="KW-1185">Reference proteome</keyword>
<feature type="compositionally biased region" description="Polar residues" evidence="2">
    <location>
        <begin position="270"/>
        <end position="280"/>
    </location>
</feature>
<feature type="region of interest" description="Disordered" evidence="2">
    <location>
        <begin position="41"/>
        <end position="132"/>
    </location>
</feature>
<feature type="compositionally biased region" description="Acidic residues" evidence="2">
    <location>
        <begin position="650"/>
        <end position="671"/>
    </location>
</feature>
<feature type="region of interest" description="Disordered" evidence="2">
    <location>
        <begin position="591"/>
        <end position="704"/>
    </location>
</feature>
<feature type="region of interest" description="Disordered" evidence="2">
    <location>
        <begin position="190"/>
        <end position="242"/>
    </location>
</feature>
<feature type="region of interest" description="Disordered" evidence="2">
    <location>
        <begin position="270"/>
        <end position="348"/>
    </location>
</feature>
<evidence type="ECO:0000256" key="1">
    <source>
        <dbReference type="SAM" id="Coils"/>
    </source>
</evidence>
<evidence type="ECO:0000313" key="4">
    <source>
        <dbReference type="Proteomes" id="UP001190700"/>
    </source>
</evidence>
<reference evidence="3 4" key="1">
    <citation type="journal article" date="2015" name="Genome Biol. Evol.">
        <title>Comparative Genomics of a Bacterivorous Green Alga Reveals Evolutionary Causalities and Consequences of Phago-Mixotrophic Mode of Nutrition.</title>
        <authorList>
            <person name="Burns J.A."/>
            <person name="Paasch A."/>
            <person name="Narechania A."/>
            <person name="Kim E."/>
        </authorList>
    </citation>
    <scope>NUCLEOTIDE SEQUENCE [LARGE SCALE GENOMIC DNA]</scope>
    <source>
        <strain evidence="3 4">PLY_AMNH</strain>
    </source>
</reference>
<dbReference type="AlphaFoldDB" id="A0AAE0ERU6"/>
<feature type="region of interest" description="Disordered" evidence="2">
    <location>
        <begin position="549"/>
        <end position="578"/>
    </location>
</feature>
<organism evidence="3 4">
    <name type="scientific">Cymbomonas tetramitiformis</name>
    <dbReference type="NCBI Taxonomy" id="36881"/>
    <lineage>
        <taxon>Eukaryota</taxon>
        <taxon>Viridiplantae</taxon>
        <taxon>Chlorophyta</taxon>
        <taxon>Pyramimonadophyceae</taxon>
        <taxon>Pyramimonadales</taxon>
        <taxon>Pyramimonadaceae</taxon>
        <taxon>Cymbomonas</taxon>
    </lineage>
</organism>
<accession>A0AAE0ERU6</accession>
<comment type="caution">
    <text evidence="3">The sequence shown here is derived from an EMBL/GenBank/DDBJ whole genome shotgun (WGS) entry which is preliminary data.</text>
</comment>
<feature type="region of interest" description="Disordered" evidence="2">
    <location>
        <begin position="438"/>
        <end position="471"/>
    </location>
</feature>
<feature type="compositionally biased region" description="Low complexity" evidence="2">
    <location>
        <begin position="633"/>
        <end position="649"/>
    </location>
</feature>
<feature type="region of interest" description="Disordered" evidence="2">
    <location>
        <begin position="718"/>
        <end position="740"/>
    </location>
</feature>
<feature type="compositionally biased region" description="Low complexity" evidence="2">
    <location>
        <begin position="228"/>
        <end position="239"/>
    </location>
</feature>
<feature type="region of interest" description="Disordered" evidence="2">
    <location>
        <begin position="808"/>
        <end position="831"/>
    </location>
</feature>
<name>A0AAE0ERU6_9CHLO</name>
<keyword evidence="1" id="KW-0175">Coiled coil</keyword>
<sequence>MEHCTGGTPCCLATPELWISGPAAHLVAGPLQSYGALSVKAPAPGGRPSSARAMRRGDSQGIPVIGSRSTTHFRTARGRPVTAPRERPHASGIPLPRAAHRAEYRSRAADPSPRAPLLSPRGSMDAVSERSRAFGRDSVDAVLEEQRAHSQRASHELHPAMMAPRDVEEEQMEALRQVAARLAERISVLQSGAGATDPDAGQVARSSPDMRSGPHVEAFRQSPPQLPGPLLSSSAASPPVGMRRLQQDREVVMLASTSLTESVNVVLASAQPSGHASVEQSHPESPASLQPQRPPSQPHSPEASGHGIPAGASIPPSVRSSGGGDSPMLGASSEGLPPRSRSTLASPAASLHLHRSQEVYGSAGSLPREQLSAEPDSPTAILAAAVQQSQQAYMTALAANSPQRQGGARREGGEVMPGYRAGEDGYVQGMVRSFEHQHTHVSQGHSSEAGHPFGGLGDPIPESDQPDMAVPGLGPDPFTVLNIYAQQQRERAMVLASNAVAGPAPGREELARGSIGFSQELGPPPATASFDAGASMESWVHRLDHALPSPIAAAPPTQQQAAEVVASGSETKESAGDEADLRAQAALEARLQRAQGPSQTSRAPAETRPRYDVASAVTPRAAEDVAGTETQQKTTAATSNTSSKTSTLTDSEDEDSIDESLDENIDEEIEAVGEVAAAEGAEDAARAMGEAPGAGLDAEENKEDRSWRLGADFRRAGMVPPIGEVPPAQGDAGRGRLSPGSLQRKMASELQLLDDVEEARLELAALEQARMLATAQQEMVGLAKVIENQQEAAERAAALQAIHQVLPRPRTRPPCGCHSLPSKASKGCRSV</sequence>
<dbReference type="EMBL" id="LGRX02034997">
    <property type="protein sequence ID" value="KAK3236530.1"/>
    <property type="molecule type" value="Genomic_DNA"/>
</dbReference>
<protein>
    <submittedName>
        <fullName evidence="3">Uncharacterized protein</fullName>
    </submittedName>
</protein>
<evidence type="ECO:0000313" key="3">
    <source>
        <dbReference type="EMBL" id="KAK3236530.1"/>
    </source>
</evidence>
<gene>
    <name evidence="3" type="ORF">CYMTET_53335</name>
</gene>
<feature type="coiled-coil region" evidence="1">
    <location>
        <begin position="749"/>
        <end position="792"/>
    </location>
</feature>
<feature type="compositionally biased region" description="Low complexity" evidence="2">
    <location>
        <begin position="550"/>
        <end position="562"/>
    </location>
</feature>
<dbReference type="Proteomes" id="UP001190700">
    <property type="component" value="Unassembled WGS sequence"/>
</dbReference>
<proteinExistence type="predicted"/>
<evidence type="ECO:0000256" key="2">
    <source>
        <dbReference type="SAM" id="MobiDB-lite"/>
    </source>
</evidence>